<dbReference type="Proteomes" id="UP000807025">
    <property type="component" value="Unassembled WGS sequence"/>
</dbReference>
<feature type="compositionally biased region" description="Basic and acidic residues" evidence="1">
    <location>
        <begin position="1"/>
        <end position="10"/>
    </location>
</feature>
<dbReference type="AlphaFoldDB" id="A0A9P5ZK26"/>
<dbReference type="OrthoDB" id="3060267at2759"/>
<feature type="region of interest" description="Disordered" evidence="1">
    <location>
        <begin position="147"/>
        <end position="187"/>
    </location>
</feature>
<gene>
    <name evidence="2" type="ORF">BDN71DRAFT_1436093</name>
</gene>
<evidence type="ECO:0000313" key="2">
    <source>
        <dbReference type="EMBL" id="KAF9488518.1"/>
    </source>
</evidence>
<feature type="region of interest" description="Disordered" evidence="1">
    <location>
        <begin position="298"/>
        <end position="319"/>
    </location>
</feature>
<comment type="caution">
    <text evidence="2">The sequence shown here is derived from an EMBL/GenBank/DDBJ whole genome shotgun (WGS) entry which is preliminary data.</text>
</comment>
<sequence length="822" mass="90915">MVHGHNDTGRFHQNPEGFPSTIPFTTGGNVSQPIGTFPTGQVNDGIHMEPMDYRGTHATSAHGNTPSQQSMVHLPLEPCHLNEQIPSAPSLGAPTRDNEEDDHTSQWVSEHHPSFVTMEQLDDQLEAFATTITRSIQLALNQQLQQPRSVQNEAHNQVTRTPQATKVETPRSVLMNPQSRSSTPQLGDHQSVIGLGLLPPNPVPFGHQPAPLGTIVTVQDCINMQWARNNAIMQGMTTTLPNQGIVFRNDGTTVYDGTVYNSIRTLLHQLTPSQGSGPAIRGESRQKRMVQMFTMLPDATTSGTAPPHPTTPPAVPRDTYPLPTATPGVLAGSLVQLPVRQIDLTAPTAAPALPAPPVLQVPPVFHWGLRGYERLRTEELCEATSKADDEQHGYLDEIHDSHMEDIEIFLGAPLNVAPGTKPASNIPRPTKYEGNSDVTLNQYGGPQCEWEQVSMIESHLVGDASVWYNEMIQEMYHSNDNTSMGDIINGLYDQFIKPTAMHDATQLFYATQYDPTKGILELYHEMDTRTRCMVNPPDENTFKRHFIQCLPWYIMAGISQCGINLDIAFTRTLVQTAKLIEDGGKYMQIWDEMQLSDARLSSTTCSDNRLWTAAKREQRHAFLSGTNLPNSAIARDLATVAKQPVVPSKTLKCHACGHMGHIASSPLCTKYGHNRLTAVREQAEGKDVGHTPVEEMGEQHHPNEGGGESVEEHLQSPGTLSEEPQDVKGSQYDLYDDGLYYDIDPNLFQEDAEHMGALRICDEQLCIIIDDMTRIDSDGDHFTDHRATIDKVSDEEEHIVYPRLGCDYGDTVMIGPEELGPE</sequence>
<evidence type="ECO:0000313" key="3">
    <source>
        <dbReference type="Proteomes" id="UP000807025"/>
    </source>
</evidence>
<feature type="compositionally biased region" description="Basic and acidic residues" evidence="1">
    <location>
        <begin position="682"/>
        <end position="703"/>
    </location>
</feature>
<name>A0A9P5ZK26_PLEER</name>
<feature type="region of interest" description="Disordered" evidence="1">
    <location>
        <begin position="682"/>
        <end position="731"/>
    </location>
</feature>
<feature type="compositionally biased region" description="Polar residues" evidence="1">
    <location>
        <begin position="147"/>
        <end position="166"/>
    </location>
</feature>
<keyword evidence="3" id="KW-1185">Reference proteome</keyword>
<feature type="compositionally biased region" description="Polar residues" evidence="1">
    <location>
        <begin position="175"/>
        <end position="185"/>
    </location>
</feature>
<organism evidence="2 3">
    <name type="scientific">Pleurotus eryngii</name>
    <name type="common">Boletus of the steppes</name>
    <dbReference type="NCBI Taxonomy" id="5323"/>
    <lineage>
        <taxon>Eukaryota</taxon>
        <taxon>Fungi</taxon>
        <taxon>Dikarya</taxon>
        <taxon>Basidiomycota</taxon>
        <taxon>Agaricomycotina</taxon>
        <taxon>Agaricomycetes</taxon>
        <taxon>Agaricomycetidae</taxon>
        <taxon>Agaricales</taxon>
        <taxon>Pleurotineae</taxon>
        <taxon>Pleurotaceae</taxon>
        <taxon>Pleurotus</taxon>
    </lineage>
</organism>
<feature type="region of interest" description="Disordered" evidence="1">
    <location>
        <begin position="1"/>
        <end position="23"/>
    </location>
</feature>
<accession>A0A9P5ZK26</accession>
<reference evidence="2" key="1">
    <citation type="submission" date="2020-11" db="EMBL/GenBank/DDBJ databases">
        <authorList>
            <consortium name="DOE Joint Genome Institute"/>
            <person name="Ahrendt S."/>
            <person name="Riley R."/>
            <person name="Andreopoulos W."/>
            <person name="Labutti K."/>
            <person name="Pangilinan J."/>
            <person name="Ruiz-Duenas F.J."/>
            <person name="Barrasa J.M."/>
            <person name="Sanchez-Garcia M."/>
            <person name="Camarero S."/>
            <person name="Miyauchi S."/>
            <person name="Serrano A."/>
            <person name="Linde D."/>
            <person name="Babiker R."/>
            <person name="Drula E."/>
            <person name="Ayuso-Fernandez I."/>
            <person name="Pacheco R."/>
            <person name="Padilla G."/>
            <person name="Ferreira P."/>
            <person name="Barriuso J."/>
            <person name="Kellner H."/>
            <person name="Castanera R."/>
            <person name="Alfaro M."/>
            <person name="Ramirez L."/>
            <person name="Pisabarro A.G."/>
            <person name="Kuo A."/>
            <person name="Tritt A."/>
            <person name="Lipzen A."/>
            <person name="He G."/>
            <person name="Yan M."/>
            <person name="Ng V."/>
            <person name="Cullen D."/>
            <person name="Martin F."/>
            <person name="Rosso M.-N."/>
            <person name="Henrissat B."/>
            <person name="Hibbett D."/>
            <person name="Martinez A.T."/>
            <person name="Grigoriev I.V."/>
        </authorList>
    </citation>
    <scope>NUCLEOTIDE SEQUENCE</scope>
    <source>
        <strain evidence="2">ATCC 90797</strain>
    </source>
</reference>
<protein>
    <submittedName>
        <fullName evidence="2">Uncharacterized protein</fullName>
    </submittedName>
</protein>
<feature type="compositionally biased region" description="Pro residues" evidence="1">
    <location>
        <begin position="306"/>
        <end position="315"/>
    </location>
</feature>
<feature type="region of interest" description="Disordered" evidence="1">
    <location>
        <begin position="82"/>
        <end position="107"/>
    </location>
</feature>
<dbReference type="EMBL" id="MU154710">
    <property type="protein sequence ID" value="KAF9488518.1"/>
    <property type="molecule type" value="Genomic_DNA"/>
</dbReference>
<evidence type="ECO:0000256" key="1">
    <source>
        <dbReference type="SAM" id="MobiDB-lite"/>
    </source>
</evidence>
<proteinExistence type="predicted"/>